<sequence>MQKLYVGTKSNRELQLIQALDFAKPGDTIVLMPGNYFTPNEPNIFEIEKDVTIVGKTYDCDDVKIFGSFFIKKGASLTIENLTVNYTRDKFNTVMMYDNDHFTAKNVHIKHSVDDNWNPIYAQNSTLSLTNSTISSCNNETQCLSVENCQLYLANNWMDAIYLKSSQCLIKDTTVNVSVTLDYVSTLDFVNLHVNAFNSLDRDEFYVFDDSRVTGKNLHFSSKKPQICVCQSSFTNNIFNDGLENITWYFDEQSNVKADDVTPFTNGLD</sequence>
<proteinExistence type="predicted"/>
<dbReference type="AlphaFoldDB" id="A0A4Z0JNN0"/>
<dbReference type="InterPro" id="IPR012334">
    <property type="entry name" value="Pectin_lyas_fold"/>
</dbReference>
<evidence type="ECO:0000313" key="2">
    <source>
        <dbReference type="Proteomes" id="UP000298021"/>
    </source>
</evidence>
<evidence type="ECO:0008006" key="3">
    <source>
        <dbReference type="Google" id="ProtNLM"/>
    </source>
</evidence>
<keyword evidence="2" id="KW-1185">Reference proteome</keyword>
<gene>
    <name evidence="1" type="ORF">EGT49_05215</name>
</gene>
<reference evidence="1 2" key="1">
    <citation type="submission" date="2018-10" db="EMBL/GenBank/DDBJ databases">
        <title>Lactobacillus sp. R7 and Lactobacillus sp. R19 isolated from fermented mustard green product of Taiwan.</title>
        <authorList>
            <person name="Lin S.-T."/>
        </authorList>
    </citation>
    <scope>NUCLEOTIDE SEQUENCE [LARGE SCALE GENOMIC DNA]</scope>
    <source>
        <strain evidence="1 2">BCRC 81127</strain>
    </source>
</reference>
<name>A0A4Z0JNN0_9LACO</name>
<dbReference type="OrthoDB" id="2303284at2"/>
<dbReference type="Proteomes" id="UP000298021">
    <property type="component" value="Unassembled WGS sequence"/>
</dbReference>
<dbReference type="RefSeq" id="WP_135372197.1">
    <property type="nucleotide sequence ID" value="NZ_RKLY01000010.1"/>
</dbReference>
<dbReference type="EMBL" id="RKLY01000010">
    <property type="protein sequence ID" value="TGD23660.1"/>
    <property type="molecule type" value="Genomic_DNA"/>
</dbReference>
<evidence type="ECO:0000313" key="1">
    <source>
        <dbReference type="EMBL" id="TGD23660.1"/>
    </source>
</evidence>
<accession>A0A4Z0JNN0</accession>
<organism evidence="1 2">
    <name type="scientific">Companilactobacillus suantsaicola</name>
    <dbReference type="NCBI Taxonomy" id="2487723"/>
    <lineage>
        <taxon>Bacteria</taxon>
        <taxon>Bacillati</taxon>
        <taxon>Bacillota</taxon>
        <taxon>Bacilli</taxon>
        <taxon>Lactobacillales</taxon>
        <taxon>Lactobacillaceae</taxon>
        <taxon>Companilactobacillus</taxon>
    </lineage>
</organism>
<dbReference type="SUPFAM" id="SSF51126">
    <property type="entry name" value="Pectin lyase-like"/>
    <property type="match status" value="1"/>
</dbReference>
<comment type="caution">
    <text evidence="1">The sequence shown here is derived from an EMBL/GenBank/DDBJ whole genome shotgun (WGS) entry which is preliminary data.</text>
</comment>
<protein>
    <recommendedName>
        <fullName evidence="3">DUF3737 family protein</fullName>
    </recommendedName>
</protein>
<dbReference type="Gene3D" id="2.160.20.10">
    <property type="entry name" value="Single-stranded right-handed beta-helix, Pectin lyase-like"/>
    <property type="match status" value="1"/>
</dbReference>
<dbReference type="InterPro" id="IPR011050">
    <property type="entry name" value="Pectin_lyase_fold/virulence"/>
</dbReference>